<gene>
    <name evidence="1" type="ORF">MPEBLZ_03227</name>
</gene>
<evidence type="ECO:0000313" key="2">
    <source>
        <dbReference type="Proteomes" id="UP000050360"/>
    </source>
</evidence>
<sequence length="166" mass="19837">MIQDVINEIFFQSIGRFWPWLRKRIYRKDKFVKDIEFDVRSSNPLTFILNSQIPHATLYLKIINKSQYLEITFDRALLEIWIRSDRGEQPVIYQGKMISRKRIEKKGTAELYWTTELNDYQTKFLKTIKDSRDLSATVTINYDINSDLYEINDQITLGNRQCKIEG</sequence>
<dbReference type="EMBL" id="LKCM01000254">
    <property type="protein sequence ID" value="KPQ42221.1"/>
    <property type="molecule type" value="Genomic_DNA"/>
</dbReference>
<dbReference type="Proteomes" id="UP000050360">
    <property type="component" value="Unassembled WGS sequence"/>
</dbReference>
<protein>
    <submittedName>
        <fullName evidence="1">Uncharacterized protein</fullName>
    </submittedName>
</protein>
<name>A0A0P8DX17_9EURY</name>
<comment type="caution">
    <text evidence="1">The sequence shown here is derived from an EMBL/GenBank/DDBJ whole genome shotgun (WGS) entry which is preliminary data.</text>
</comment>
<accession>A0A0P8DX17</accession>
<organism evidence="1 2">
    <name type="scientific">Candidatus Methanoperedens nitratireducens</name>
    <dbReference type="NCBI Taxonomy" id="1392998"/>
    <lineage>
        <taxon>Archaea</taxon>
        <taxon>Methanobacteriati</taxon>
        <taxon>Methanobacteriota</taxon>
        <taxon>Stenosarchaea group</taxon>
        <taxon>Methanomicrobia</taxon>
        <taxon>Methanosarcinales</taxon>
        <taxon>ANME-2 cluster</taxon>
        <taxon>Candidatus Methanoperedentaceae</taxon>
        <taxon>Candidatus Methanoperedens</taxon>
    </lineage>
</organism>
<proteinExistence type="predicted"/>
<evidence type="ECO:0000313" key="1">
    <source>
        <dbReference type="EMBL" id="KPQ42221.1"/>
    </source>
</evidence>
<dbReference type="AlphaFoldDB" id="A0A0P8DX17"/>
<reference evidence="1 2" key="1">
    <citation type="submission" date="2015-09" db="EMBL/GenBank/DDBJ databases">
        <title>A metagenomics-based metabolic model of nitrate-dependent anaerobic oxidation of methane by Methanoperedens-like archaea.</title>
        <authorList>
            <person name="Arshad A."/>
            <person name="Speth D.R."/>
            <person name="De Graaf R.M."/>
            <person name="Op Den Camp H.J."/>
            <person name="Jetten M.S."/>
            <person name="Welte C.U."/>
        </authorList>
    </citation>
    <scope>NUCLEOTIDE SEQUENCE [LARGE SCALE GENOMIC DNA]</scope>
</reference>